<dbReference type="Gene3D" id="3.10.180.10">
    <property type="entry name" value="2,3-Dihydroxybiphenyl 1,2-Dioxygenase, domain 1"/>
    <property type="match status" value="1"/>
</dbReference>
<evidence type="ECO:0000313" key="2">
    <source>
        <dbReference type="Proteomes" id="UP001165367"/>
    </source>
</evidence>
<dbReference type="Proteomes" id="UP001165367">
    <property type="component" value="Unassembled WGS sequence"/>
</dbReference>
<name>A0ABS9L0P0_9BACT</name>
<organism evidence="1 2">
    <name type="scientific">Terrimonas ginsenosidimutans</name>
    <dbReference type="NCBI Taxonomy" id="2908004"/>
    <lineage>
        <taxon>Bacteria</taxon>
        <taxon>Pseudomonadati</taxon>
        <taxon>Bacteroidota</taxon>
        <taxon>Chitinophagia</taxon>
        <taxon>Chitinophagales</taxon>
        <taxon>Chitinophagaceae</taxon>
        <taxon>Terrimonas</taxon>
    </lineage>
</organism>
<comment type="caution">
    <text evidence="1">The sequence shown here is derived from an EMBL/GenBank/DDBJ whole genome shotgun (WGS) entry which is preliminary data.</text>
</comment>
<reference evidence="1" key="1">
    <citation type="submission" date="2022-01" db="EMBL/GenBank/DDBJ databases">
        <authorList>
            <person name="Jo J.-H."/>
            <person name="Im W.-T."/>
        </authorList>
    </citation>
    <scope>NUCLEOTIDE SEQUENCE</scope>
    <source>
        <strain evidence="1">NA20</strain>
    </source>
</reference>
<keyword evidence="2" id="KW-1185">Reference proteome</keyword>
<dbReference type="InterPro" id="IPR029068">
    <property type="entry name" value="Glyas_Bleomycin-R_OHBP_Dase"/>
</dbReference>
<protein>
    <recommendedName>
        <fullName evidence="3">VOC family protein</fullName>
    </recommendedName>
</protein>
<evidence type="ECO:0000313" key="1">
    <source>
        <dbReference type="EMBL" id="MCG2618032.1"/>
    </source>
</evidence>
<gene>
    <name evidence="1" type="ORF">LZZ85_27260</name>
</gene>
<sequence>MKKPDANNPDAVWKDRNLGFERVMNASFMSVGEEGNCLMMQNGGIMIELYQLPASPIIEIREREDGHIDHIAFDVENIDEAFSQFSVARIPVMEEQPLFLNFGLTDANTFIYQDRTARGWSLTRY</sequence>
<dbReference type="RefSeq" id="WP_237877099.1">
    <property type="nucleotide sequence ID" value="NZ_JAKLTR010000030.1"/>
</dbReference>
<dbReference type="EMBL" id="JAKLTR010000030">
    <property type="protein sequence ID" value="MCG2618032.1"/>
    <property type="molecule type" value="Genomic_DNA"/>
</dbReference>
<proteinExistence type="predicted"/>
<dbReference type="SUPFAM" id="SSF54593">
    <property type="entry name" value="Glyoxalase/Bleomycin resistance protein/Dihydroxybiphenyl dioxygenase"/>
    <property type="match status" value="1"/>
</dbReference>
<evidence type="ECO:0008006" key="3">
    <source>
        <dbReference type="Google" id="ProtNLM"/>
    </source>
</evidence>
<accession>A0ABS9L0P0</accession>